<protein>
    <submittedName>
        <fullName evidence="1">Transposase</fullName>
    </submittedName>
</protein>
<evidence type="ECO:0000313" key="1">
    <source>
        <dbReference type="EMBL" id="PFT76582.1"/>
    </source>
</evidence>
<sequence length="60" mass="6984">MGKIRRTFSIDFNMKAIALYLHRGILNTLEVLCLGADRSMKKYKNDWILSLQKNVEGLKK</sequence>
<reference evidence="1 2" key="1">
    <citation type="submission" date="2017-09" db="EMBL/GenBank/DDBJ databases">
        <title>Large-scale bioinformatics analysis of Bacillus genomes uncovers conserved roles of natural products in bacterial physiology.</title>
        <authorList>
            <consortium name="Agbiome Team Llc"/>
            <person name="Bleich R.M."/>
            <person name="Grubbs K.J."/>
            <person name="Santa Maria K.C."/>
            <person name="Allen S.E."/>
            <person name="Farag S."/>
            <person name="Shank E.A."/>
            <person name="Bowers A."/>
        </authorList>
    </citation>
    <scope>NUCLEOTIDE SEQUENCE [LARGE SCALE GENOMIC DNA]</scope>
    <source>
        <strain evidence="1 2">AFS064137</strain>
    </source>
</reference>
<evidence type="ECO:0000313" key="2">
    <source>
        <dbReference type="Proteomes" id="UP000225910"/>
    </source>
</evidence>
<dbReference type="Proteomes" id="UP000225910">
    <property type="component" value="Unassembled WGS sequence"/>
</dbReference>
<dbReference type="AlphaFoldDB" id="A0A9X7AUU1"/>
<comment type="caution">
    <text evidence="1">The sequence shown here is derived from an EMBL/GenBank/DDBJ whole genome shotgun (WGS) entry which is preliminary data.</text>
</comment>
<name>A0A9X7AUU1_BACTU</name>
<accession>A0A9X7AUU1</accession>
<gene>
    <name evidence="1" type="ORF">COK81_29370</name>
</gene>
<organism evidence="1 2">
    <name type="scientific">Bacillus thuringiensis</name>
    <dbReference type="NCBI Taxonomy" id="1428"/>
    <lineage>
        <taxon>Bacteria</taxon>
        <taxon>Bacillati</taxon>
        <taxon>Bacillota</taxon>
        <taxon>Bacilli</taxon>
        <taxon>Bacillales</taxon>
        <taxon>Bacillaceae</taxon>
        <taxon>Bacillus</taxon>
        <taxon>Bacillus cereus group</taxon>
    </lineage>
</organism>
<dbReference type="EMBL" id="NVCU01000363">
    <property type="protein sequence ID" value="PFT76582.1"/>
    <property type="molecule type" value="Genomic_DNA"/>
</dbReference>
<proteinExistence type="predicted"/>